<name>A3V558_9RHOB</name>
<organism evidence="2 3">
    <name type="scientific">Yoonia vestfoldensis SKA53</name>
    <dbReference type="NCBI Taxonomy" id="314232"/>
    <lineage>
        <taxon>Bacteria</taxon>
        <taxon>Pseudomonadati</taxon>
        <taxon>Pseudomonadota</taxon>
        <taxon>Alphaproteobacteria</taxon>
        <taxon>Rhodobacterales</taxon>
        <taxon>Paracoccaceae</taxon>
        <taxon>Yoonia</taxon>
    </lineage>
</organism>
<gene>
    <name evidence="2" type="ORF">SKA53_14551</name>
</gene>
<dbReference type="Proteomes" id="UP000004507">
    <property type="component" value="Unassembled WGS sequence"/>
</dbReference>
<feature type="chain" id="PRO_5002661651" evidence="1">
    <location>
        <begin position="20"/>
        <end position="94"/>
    </location>
</feature>
<evidence type="ECO:0000256" key="1">
    <source>
        <dbReference type="SAM" id="SignalP"/>
    </source>
</evidence>
<dbReference type="STRING" id="314232.SKA53_14551"/>
<evidence type="ECO:0000313" key="3">
    <source>
        <dbReference type="Proteomes" id="UP000004507"/>
    </source>
</evidence>
<evidence type="ECO:0000313" key="2">
    <source>
        <dbReference type="EMBL" id="EAQ06776.1"/>
    </source>
</evidence>
<dbReference type="EMBL" id="AAMS01000004">
    <property type="protein sequence ID" value="EAQ06776.1"/>
    <property type="molecule type" value="Genomic_DNA"/>
</dbReference>
<dbReference type="AlphaFoldDB" id="A3V558"/>
<reference evidence="2 3" key="1">
    <citation type="submission" date="2006-01" db="EMBL/GenBank/DDBJ databases">
        <authorList>
            <person name="Hagstrom A."/>
            <person name="Ferriera S."/>
            <person name="Johnson J."/>
            <person name="Kravitz S."/>
            <person name="Halpern A."/>
            <person name="Remington K."/>
            <person name="Beeson K."/>
            <person name="Tran B."/>
            <person name="Rogers Y.-H."/>
            <person name="Friedman R."/>
            <person name="Venter J.C."/>
        </authorList>
    </citation>
    <scope>NUCLEOTIDE SEQUENCE [LARGE SCALE GENOMIC DNA]</scope>
    <source>
        <strain evidence="2 3">SKA53</strain>
    </source>
</reference>
<accession>A3V558</accession>
<feature type="signal peptide" evidence="1">
    <location>
        <begin position="1"/>
        <end position="19"/>
    </location>
</feature>
<comment type="caution">
    <text evidence="2">The sequence shown here is derived from an EMBL/GenBank/DDBJ whole genome shotgun (WGS) entry which is preliminary data.</text>
</comment>
<proteinExistence type="predicted"/>
<sequence>MFFGCIAAFLGAAQAQALACADTAVVAQRLAQVYGERRQFVATGPDGAVTAVYAASDTGSWTITITQPGGQACLVASGAAFDWQDVLSRLGHNA</sequence>
<dbReference type="HOGENOM" id="CLU_2382690_0_0_5"/>
<keyword evidence="1" id="KW-0732">Signal</keyword>
<dbReference type="eggNOG" id="ENOG503339E">
    <property type="taxonomic scope" value="Bacteria"/>
</dbReference>
<keyword evidence="3" id="KW-1185">Reference proteome</keyword>
<protein>
    <submittedName>
        <fullName evidence="2">Uncharacterized protein</fullName>
    </submittedName>
</protein>